<dbReference type="InterPro" id="IPR000866">
    <property type="entry name" value="AhpC/TSA"/>
</dbReference>
<evidence type="ECO:0000313" key="3">
    <source>
        <dbReference type="Proteomes" id="UP001595821"/>
    </source>
</evidence>
<comment type="caution">
    <text evidence="2">The sequence shown here is derived from an EMBL/GenBank/DDBJ whole genome shotgun (WGS) entry which is preliminary data.</text>
</comment>
<dbReference type="EMBL" id="JBHSDJ010000033">
    <property type="protein sequence ID" value="MFC4247525.1"/>
    <property type="molecule type" value="Genomic_DNA"/>
</dbReference>
<dbReference type="Proteomes" id="UP001595821">
    <property type="component" value="Unassembled WGS sequence"/>
</dbReference>
<proteinExistence type="predicted"/>
<dbReference type="InterPro" id="IPR036249">
    <property type="entry name" value="Thioredoxin-like_sf"/>
</dbReference>
<protein>
    <submittedName>
        <fullName evidence="2">TlpA family protein disulfide reductase</fullName>
    </submittedName>
</protein>
<dbReference type="InterPro" id="IPR050553">
    <property type="entry name" value="Thioredoxin_ResA/DsbE_sf"/>
</dbReference>
<dbReference type="SUPFAM" id="SSF52833">
    <property type="entry name" value="Thioredoxin-like"/>
    <property type="match status" value="1"/>
</dbReference>
<dbReference type="AlphaFoldDB" id="A0ABD5NZS6"/>
<dbReference type="RefSeq" id="WP_377071077.1">
    <property type="nucleotide sequence ID" value="NZ_JBHSDJ010000033.1"/>
</dbReference>
<accession>A0ABD5NZS6</accession>
<dbReference type="Pfam" id="PF00578">
    <property type="entry name" value="AhpC-TSA"/>
    <property type="match status" value="1"/>
</dbReference>
<sequence>ADPLEIETIDAPGSEAGTMRVPGDGLMLIDFFATWCTICESQMPHLADARAEVDDDVAFLSVTNEPVGRSLSREDVADWWVEHDGNWPVGLDPTVELAERYDALQYPTTIIIDADGAVRWYNTGRKSVDDLLEAVETARAETGTEA</sequence>
<evidence type="ECO:0000259" key="1">
    <source>
        <dbReference type="PROSITE" id="PS51352"/>
    </source>
</evidence>
<name>A0ABD5NZS6_9EURY</name>
<dbReference type="PANTHER" id="PTHR42852:SF17">
    <property type="entry name" value="THIOREDOXIN-LIKE PROTEIN HI_1115"/>
    <property type="match status" value="1"/>
</dbReference>
<organism evidence="2 3">
    <name type="scientific">Natribaculum luteum</name>
    <dbReference type="NCBI Taxonomy" id="1586232"/>
    <lineage>
        <taxon>Archaea</taxon>
        <taxon>Methanobacteriati</taxon>
        <taxon>Methanobacteriota</taxon>
        <taxon>Stenosarchaea group</taxon>
        <taxon>Halobacteria</taxon>
        <taxon>Halobacteriales</taxon>
        <taxon>Natrialbaceae</taxon>
        <taxon>Natribaculum</taxon>
    </lineage>
</organism>
<dbReference type="PROSITE" id="PS51352">
    <property type="entry name" value="THIOREDOXIN_2"/>
    <property type="match status" value="1"/>
</dbReference>
<dbReference type="CDD" id="cd02966">
    <property type="entry name" value="TlpA_like_family"/>
    <property type="match status" value="1"/>
</dbReference>
<gene>
    <name evidence="2" type="ORF">ACFOZ7_11020</name>
</gene>
<evidence type="ECO:0000313" key="2">
    <source>
        <dbReference type="EMBL" id="MFC4247525.1"/>
    </source>
</evidence>
<dbReference type="PANTHER" id="PTHR42852">
    <property type="entry name" value="THIOL:DISULFIDE INTERCHANGE PROTEIN DSBE"/>
    <property type="match status" value="1"/>
</dbReference>
<reference evidence="2 3" key="1">
    <citation type="journal article" date="2014" name="Int. J. Syst. Evol. Microbiol.">
        <title>Complete genome sequence of Corynebacterium casei LMG S-19264T (=DSM 44701T), isolated from a smear-ripened cheese.</title>
        <authorList>
            <consortium name="US DOE Joint Genome Institute (JGI-PGF)"/>
            <person name="Walter F."/>
            <person name="Albersmeier A."/>
            <person name="Kalinowski J."/>
            <person name="Ruckert C."/>
        </authorList>
    </citation>
    <scope>NUCLEOTIDE SEQUENCE [LARGE SCALE GENOMIC DNA]</scope>
    <source>
        <strain evidence="2 3">IBRC-M 10912</strain>
    </source>
</reference>
<dbReference type="InterPro" id="IPR013766">
    <property type="entry name" value="Thioredoxin_domain"/>
</dbReference>
<dbReference type="Gene3D" id="3.40.30.10">
    <property type="entry name" value="Glutaredoxin"/>
    <property type="match status" value="1"/>
</dbReference>
<feature type="non-terminal residue" evidence="2">
    <location>
        <position position="1"/>
    </location>
</feature>
<feature type="domain" description="Thioredoxin" evidence="1">
    <location>
        <begin position="1"/>
        <end position="140"/>
    </location>
</feature>